<dbReference type="OrthoDB" id="666405at2"/>
<evidence type="ECO:0000313" key="1">
    <source>
        <dbReference type="EMBL" id="RZS76450.1"/>
    </source>
</evidence>
<gene>
    <name evidence="1" type="ORF">EV199_2335</name>
</gene>
<comment type="caution">
    <text evidence="1">The sequence shown here is derived from an EMBL/GenBank/DDBJ whole genome shotgun (WGS) entry which is preliminary data.</text>
</comment>
<protein>
    <submittedName>
        <fullName evidence="1">Uncharacterized protein</fullName>
    </submittedName>
</protein>
<name>A0A4Q7N603_9BACT</name>
<dbReference type="EMBL" id="SGXA01000001">
    <property type="protein sequence ID" value="RZS76450.1"/>
    <property type="molecule type" value="Genomic_DNA"/>
</dbReference>
<accession>A0A4Q7N603</accession>
<dbReference type="AlphaFoldDB" id="A0A4Q7N603"/>
<organism evidence="1 2">
    <name type="scientific">Pseudobacter ginsenosidimutans</name>
    <dbReference type="NCBI Taxonomy" id="661488"/>
    <lineage>
        <taxon>Bacteria</taxon>
        <taxon>Pseudomonadati</taxon>
        <taxon>Bacteroidota</taxon>
        <taxon>Chitinophagia</taxon>
        <taxon>Chitinophagales</taxon>
        <taxon>Chitinophagaceae</taxon>
        <taxon>Pseudobacter</taxon>
    </lineage>
</organism>
<keyword evidence="2" id="KW-1185">Reference proteome</keyword>
<dbReference type="RefSeq" id="WP_130540748.1">
    <property type="nucleotide sequence ID" value="NZ_CP042431.1"/>
</dbReference>
<evidence type="ECO:0000313" key="2">
    <source>
        <dbReference type="Proteomes" id="UP000293874"/>
    </source>
</evidence>
<sequence length="264" mass="29644">MNRKLLLFSIVSLFIVFAGCKKASVIETPAFTKIAVESMLFSDVPQLSVFVNELPVGLLDPGVSISKLLPKENNSNKMTLSIKDATSGELYLDSVFQPKDLNAFKILVDNTLGVRQFMKQGTDNTDPVPNEYYRIQLVNKIKKNGTERKVTFRLFRDSVNTFVNLKELEEKFENVGYGEMSQPLDIQILYFKRSPSPAAPRFARNIHIQAVDAVTGELLVELQPDGNLAVNKNKHSIVAPIIIEDEQTSLLTWAPGNNWTRVEL</sequence>
<proteinExistence type="predicted"/>
<reference evidence="1 2" key="1">
    <citation type="submission" date="2019-02" db="EMBL/GenBank/DDBJ databases">
        <title>Genomic Encyclopedia of Type Strains, Phase IV (KMG-IV): sequencing the most valuable type-strain genomes for metagenomic binning, comparative biology and taxonomic classification.</title>
        <authorList>
            <person name="Goeker M."/>
        </authorList>
    </citation>
    <scope>NUCLEOTIDE SEQUENCE [LARGE SCALE GENOMIC DNA]</scope>
    <source>
        <strain evidence="1 2">DSM 18116</strain>
    </source>
</reference>
<dbReference type="PROSITE" id="PS51257">
    <property type="entry name" value="PROKAR_LIPOPROTEIN"/>
    <property type="match status" value="1"/>
</dbReference>
<dbReference type="Proteomes" id="UP000293874">
    <property type="component" value="Unassembled WGS sequence"/>
</dbReference>